<keyword evidence="1" id="KW-0472">Membrane</keyword>
<evidence type="ECO:0000313" key="3">
    <source>
        <dbReference type="Proteomes" id="UP000263642"/>
    </source>
</evidence>
<keyword evidence="1" id="KW-1133">Transmembrane helix</keyword>
<reference evidence="2 3" key="1">
    <citation type="journal article" date="2018" name="Nat. Biotechnol.">
        <title>A standardized bacterial taxonomy based on genome phylogeny substantially revises the tree of life.</title>
        <authorList>
            <person name="Parks D.H."/>
            <person name="Chuvochina M."/>
            <person name="Waite D.W."/>
            <person name="Rinke C."/>
            <person name="Skarshewski A."/>
            <person name="Chaumeil P.A."/>
            <person name="Hugenholtz P."/>
        </authorList>
    </citation>
    <scope>NUCLEOTIDE SEQUENCE [LARGE SCALE GENOMIC DNA]</scope>
    <source>
        <strain evidence="2">UBA9375</strain>
    </source>
</reference>
<keyword evidence="1" id="KW-0812">Transmembrane</keyword>
<sequence>MRKLAKARLTGGGIACIAICVTLFFAKLAFDYQHTFRGWISAHPMEVTLDLSRPGTVTVPFHQTCSVSHGEGVFVDGGLKDDGEQIPQAELNGLSGSIVIQNATDEEIVARHFKVSEATLSDSPGNSGLVSGGQMLVEIPTFSQGEYTATITIEKGVAALSGQTQRLYAKYQLCGLEQIPVVVLGFISFCAGVVGLFALVAVLPGFLRSGIWREVIKAPPPPESQSEET</sequence>
<comment type="caution">
    <text evidence="2">The sequence shown here is derived from an EMBL/GenBank/DDBJ whole genome shotgun (WGS) entry which is preliminary data.</text>
</comment>
<protein>
    <submittedName>
        <fullName evidence="2">Uncharacterized protein</fullName>
    </submittedName>
</protein>
<feature type="transmembrane region" description="Helical" evidence="1">
    <location>
        <begin position="181"/>
        <end position="207"/>
    </location>
</feature>
<accession>A0A3D3RBH8</accession>
<dbReference type="EMBL" id="DQAY01000152">
    <property type="protein sequence ID" value="HCO26185.1"/>
    <property type="molecule type" value="Genomic_DNA"/>
</dbReference>
<dbReference type="Proteomes" id="UP000263642">
    <property type="component" value="Unassembled WGS sequence"/>
</dbReference>
<name>A0A3D3RBH8_9PLAN</name>
<proteinExistence type="predicted"/>
<evidence type="ECO:0000256" key="1">
    <source>
        <dbReference type="SAM" id="Phobius"/>
    </source>
</evidence>
<dbReference type="AlphaFoldDB" id="A0A3D3RBH8"/>
<evidence type="ECO:0000313" key="2">
    <source>
        <dbReference type="EMBL" id="HCO26185.1"/>
    </source>
</evidence>
<gene>
    <name evidence="2" type="ORF">DIT97_25360</name>
</gene>
<organism evidence="2 3">
    <name type="scientific">Gimesia maris</name>
    <dbReference type="NCBI Taxonomy" id="122"/>
    <lineage>
        <taxon>Bacteria</taxon>
        <taxon>Pseudomonadati</taxon>
        <taxon>Planctomycetota</taxon>
        <taxon>Planctomycetia</taxon>
        <taxon>Planctomycetales</taxon>
        <taxon>Planctomycetaceae</taxon>
        <taxon>Gimesia</taxon>
    </lineage>
</organism>
<feature type="transmembrane region" description="Helical" evidence="1">
    <location>
        <begin position="12"/>
        <end position="30"/>
    </location>
</feature>